<dbReference type="OrthoDB" id="3168162at2759"/>
<evidence type="ECO:0000256" key="1">
    <source>
        <dbReference type="ARBA" id="ARBA00001933"/>
    </source>
</evidence>
<dbReference type="InterPro" id="IPR015421">
    <property type="entry name" value="PyrdxlP-dep_Trfase_major"/>
</dbReference>
<keyword evidence="13" id="KW-1185">Reference proteome</keyword>
<dbReference type="InterPro" id="IPR004839">
    <property type="entry name" value="Aminotransferase_I/II_large"/>
</dbReference>
<keyword evidence="7" id="KW-0663">Pyridoxal phosphate</keyword>
<dbReference type="InterPro" id="IPR015422">
    <property type="entry name" value="PyrdxlP-dep_Trfase_small"/>
</dbReference>
<dbReference type="AlphaFoldDB" id="G8JST1"/>
<dbReference type="GO" id="GO:0046512">
    <property type="term" value="P:sphingosine biosynthetic process"/>
    <property type="evidence" value="ECO:0007669"/>
    <property type="project" value="TreeGrafter"/>
</dbReference>
<evidence type="ECO:0000256" key="10">
    <source>
        <dbReference type="ARBA" id="ARBA00023315"/>
    </source>
</evidence>
<dbReference type="FunCoup" id="G8JST1">
    <property type="interactions" value="861"/>
</dbReference>
<dbReference type="OMA" id="LTKYGCG"/>
<reference evidence="13" key="1">
    <citation type="journal article" date="2012" name="G3 (Bethesda)">
        <title>Pichia sorbitophila, an interspecies yeast hybrid reveals early steps of genome resolution following polyploidization.</title>
        <authorList>
            <person name="Leh Louis V."/>
            <person name="Despons L."/>
            <person name="Friedrich A."/>
            <person name="Martin T."/>
            <person name="Durrens P."/>
            <person name="Casaregola S."/>
            <person name="Neuveglise C."/>
            <person name="Fairhead C."/>
            <person name="Marck C."/>
            <person name="Cruz J.A."/>
            <person name="Straub M.L."/>
            <person name="Kugler V."/>
            <person name="Sacerdot C."/>
            <person name="Uzunov Z."/>
            <person name="Thierry A."/>
            <person name="Weiss S."/>
            <person name="Bleykasten C."/>
            <person name="De Montigny J."/>
            <person name="Jacques N."/>
            <person name="Jung P."/>
            <person name="Lemaire M."/>
            <person name="Mallet S."/>
            <person name="Morel G."/>
            <person name="Richard G.F."/>
            <person name="Sarkar A."/>
            <person name="Savel G."/>
            <person name="Schacherer J."/>
            <person name="Seret M.L."/>
            <person name="Talla E."/>
            <person name="Samson G."/>
            <person name="Jubin C."/>
            <person name="Poulain J."/>
            <person name="Vacherie B."/>
            <person name="Barbe V."/>
            <person name="Pelletier E."/>
            <person name="Sherman D.J."/>
            <person name="Westhof E."/>
            <person name="Weissenbach J."/>
            <person name="Baret P.V."/>
            <person name="Wincker P."/>
            <person name="Gaillardin C."/>
            <person name="Dujon B."/>
            <person name="Souciet J.L."/>
        </authorList>
    </citation>
    <scope>NUCLEOTIDE SEQUENCE [LARGE SCALE GENOMIC DNA]</scope>
    <source>
        <strain evidence="13">CBS 270.75 / DBVPG 7215 / KCTC 17166 / NRRL Y-17582</strain>
    </source>
</reference>
<dbReference type="HOGENOM" id="CLU_015846_0_2_1"/>
<dbReference type="InterPro" id="IPR015424">
    <property type="entry name" value="PyrdxlP-dep_Trfase"/>
</dbReference>
<organism evidence="12 13">
    <name type="scientific">Eremothecium cymbalariae (strain CBS 270.75 / DBVPG 7215 / KCTC 17166 / NRRL Y-17582)</name>
    <name type="common">Yeast</name>
    <dbReference type="NCBI Taxonomy" id="931890"/>
    <lineage>
        <taxon>Eukaryota</taxon>
        <taxon>Fungi</taxon>
        <taxon>Dikarya</taxon>
        <taxon>Ascomycota</taxon>
        <taxon>Saccharomycotina</taxon>
        <taxon>Saccharomycetes</taxon>
        <taxon>Saccharomycetales</taxon>
        <taxon>Saccharomycetaceae</taxon>
        <taxon>Eremothecium</taxon>
    </lineage>
</organism>
<evidence type="ECO:0000256" key="9">
    <source>
        <dbReference type="ARBA" id="ARBA00023098"/>
    </source>
</evidence>
<dbReference type="KEGG" id="erc:Ecym_4792"/>
<evidence type="ECO:0000256" key="6">
    <source>
        <dbReference type="ARBA" id="ARBA00022679"/>
    </source>
</evidence>
<evidence type="ECO:0000259" key="11">
    <source>
        <dbReference type="Pfam" id="PF00155"/>
    </source>
</evidence>
<dbReference type="RefSeq" id="XP_003646620.1">
    <property type="nucleotide sequence ID" value="XM_003646572.1"/>
</dbReference>
<dbReference type="GO" id="GO:0004758">
    <property type="term" value="F:serine C-palmitoyltransferase activity"/>
    <property type="evidence" value="ECO:0007669"/>
    <property type="project" value="EnsemblFungi"/>
</dbReference>
<evidence type="ECO:0000256" key="4">
    <source>
        <dbReference type="ARBA" id="ARBA00008392"/>
    </source>
</evidence>
<dbReference type="PANTHER" id="PTHR13693:SF2">
    <property type="entry name" value="SERINE PALMITOYLTRANSFERASE 1"/>
    <property type="match status" value="1"/>
</dbReference>
<dbReference type="SUPFAM" id="SSF53383">
    <property type="entry name" value="PLP-dependent transferases"/>
    <property type="match status" value="1"/>
</dbReference>
<protein>
    <recommendedName>
        <fullName evidence="5">serine C-palmitoyltransferase</fullName>
        <ecNumber evidence="5">2.3.1.50</ecNumber>
    </recommendedName>
</protein>
<evidence type="ECO:0000256" key="8">
    <source>
        <dbReference type="ARBA" id="ARBA00022919"/>
    </source>
</evidence>
<dbReference type="GO" id="GO:0016020">
    <property type="term" value="C:membrane"/>
    <property type="evidence" value="ECO:0007669"/>
    <property type="project" value="GOC"/>
</dbReference>
<evidence type="ECO:0000256" key="7">
    <source>
        <dbReference type="ARBA" id="ARBA00022898"/>
    </source>
</evidence>
<dbReference type="GeneID" id="11471680"/>
<dbReference type="GO" id="GO:0005783">
    <property type="term" value="C:endoplasmic reticulum"/>
    <property type="evidence" value="ECO:0007669"/>
    <property type="project" value="EnsemblFungi"/>
</dbReference>
<dbReference type="STRING" id="931890.G8JST1"/>
<feature type="domain" description="Aminotransferase class I/classII large" evidence="11">
    <location>
        <begin position="146"/>
        <end position="544"/>
    </location>
</feature>
<dbReference type="InParanoid" id="G8JST1"/>
<dbReference type="eggNOG" id="KOG1358">
    <property type="taxonomic scope" value="Eukaryota"/>
</dbReference>
<comment type="pathway">
    <text evidence="2">Lipid metabolism; sphingolipid metabolism.</text>
</comment>
<dbReference type="EMBL" id="CP002500">
    <property type="protein sequence ID" value="AET39803.1"/>
    <property type="molecule type" value="Genomic_DNA"/>
</dbReference>
<keyword evidence="8" id="KW-0746">Sphingolipid metabolism</keyword>
<keyword evidence="10" id="KW-0012">Acyltransferase</keyword>
<evidence type="ECO:0000256" key="2">
    <source>
        <dbReference type="ARBA" id="ARBA00004760"/>
    </source>
</evidence>
<name>G8JST1_ERECY</name>
<dbReference type="Proteomes" id="UP000006790">
    <property type="component" value="Chromosome 4"/>
</dbReference>
<dbReference type="GO" id="GO:0046513">
    <property type="term" value="P:ceramide biosynthetic process"/>
    <property type="evidence" value="ECO:0007669"/>
    <property type="project" value="TreeGrafter"/>
</dbReference>
<dbReference type="GO" id="GO:0017059">
    <property type="term" value="C:serine palmitoyltransferase complex"/>
    <property type="evidence" value="ECO:0007669"/>
    <property type="project" value="EnsemblFungi"/>
</dbReference>
<dbReference type="Gene3D" id="3.40.640.10">
    <property type="entry name" value="Type I PLP-dependent aspartate aminotransferase-like (Major domain)"/>
    <property type="match status" value="1"/>
</dbReference>
<dbReference type="GO" id="GO:0030170">
    <property type="term" value="F:pyridoxal phosphate binding"/>
    <property type="evidence" value="ECO:0007669"/>
    <property type="project" value="InterPro"/>
</dbReference>
<dbReference type="Pfam" id="PF00155">
    <property type="entry name" value="Aminotran_1_2"/>
    <property type="match status" value="1"/>
</dbReference>
<comment type="similarity">
    <text evidence="4">Belongs to the class-II pyridoxal-phosphate-dependent aminotransferase family.</text>
</comment>
<proteinExistence type="inferred from homology"/>
<keyword evidence="9" id="KW-0443">Lipid metabolism</keyword>
<sequence length="560" mass="62760">MKSLERVPDVLPSSIPIPSSVITVTSYLWFYMQRGFMNIPGAQYVVDYVAKSHQDDPYRTMIEIALIIYGIIYYLNKPRKQGEQIQPPLSLKEEELLIAEWQPEELVVQDERQNWRLGKVPVLAQEDDLGLYFTVERENGGEKYTGVLNMASNDFLHLSRKPEVVEVVEQTIRNYGVGSCGPAGFYGNQDVHYNLEYKLARFFGTENAVLYGQDFCVASSVVPAFTKRGDVIVADDQVSVSMQNALQLSRSTVYYFKHNDMKSLEDLLEELDQRERADCLPAIPRKFIVTEGLFHSSGDLAPLPQLVELKVRYRYRLIVDETNSIGVLGATGRGLAEHFKMERDNSIDITIGSLAYSLGSSGGFALGDNIMSQHQRIGSNAYCFSASLPPYTCAAALKVLKSMDEDNSAVRALHAVTKPLHTFFSNDRELRKFVVVTSNEHSAVLHLQLTMALRARLFGSTNKSVFDELSQLHARSLTNKYVEAWEQEELFLQSIVDRALQSKVLITRNAIALKHEALPIVPNLKICVNASISREQLLSACKIIKSAVLECCIAATTIAL</sequence>
<dbReference type="Gene3D" id="3.90.1150.10">
    <property type="entry name" value="Aspartate Aminotransferase, domain 1"/>
    <property type="match status" value="1"/>
</dbReference>
<dbReference type="EC" id="2.3.1.50" evidence="5"/>
<dbReference type="PANTHER" id="PTHR13693">
    <property type="entry name" value="CLASS II AMINOTRANSFERASE/8-AMINO-7-OXONONANOATE SYNTHASE"/>
    <property type="match status" value="1"/>
</dbReference>
<keyword evidence="6" id="KW-0808">Transferase</keyword>
<comment type="cofactor">
    <cofactor evidence="1">
        <name>pyridoxal 5'-phosphate</name>
        <dbReference type="ChEBI" id="CHEBI:597326"/>
    </cofactor>
</comment>
<gene>
    <name evidence="12" type="ordered locus">Ecym_4792</name>
</gene>
<accession>G8JST1</accession>
<evidence type="ECO:0000256" key="5">
    <source>
        <dbReference type="ARBA" id="ARBA00013220"/>
    </source>
</evidence>
<dbReference type="InterPro" id="IPR050087">
    <property type="entry name" value="AON_synthase_class-II"/>
</dbReference>
<evidence type="ECO:0000313" key="13">
    <source>
        <dbReference type="Proteomes" id="UP000006790"/>
    </source>
</evidence>
<evidence type="ECO:0000313" key="12">
    <source>
        <dbReference type="EMBL" id="AET39803.1"/>
    </source>
</evidence>
<comment type="pathway">
    <text evidence="3">Sphingolipid metabolism.</text>
</comment>
<evidence type="ECO:0000256" key="3">
    <source>
        <dbReference type="ARBA" id="ARBA00004991"/>
    </source>
</evidence>